<feature type="binding site" evidence="10">
    <location>
        <position position="62"/>
    </location>
    <ligand>
        <name>Fe cation</name>
        <dbReference type="ChEBI" id="CHEBI:24875"/>
        <label>1</label>
    </ligand>
</feature>
<evidence type="ECO:0000256" key="9">
    <source>
        <dbReference type="ARBA" id="ARBA00045876"/>
    </source>
</evidence>
<dbReference type="FunFam" id="1.25.10.10:FF:000099">
    <property type="entry name" value="Deoxyhypusine hydroxylase"/>
    <property type="match status" value="1"/>
</dbReference>
<dbReference type="SUPFAM" id="SSF48371">
    <property type="entry name" value="ARM repeat"/>
    <property type="match status" value="1"/>
</dbReference>
<keyword evidence="3 10" id="KW-0479">Metal-binding</keyword>
<dbReference type="GO" id="GO:0005737">
    <property type="term" value="C:cytoplasm"/>
    <property type="evidence" value="ECO:0007669"/>
    <property type="project" value="UniProtKB-SubCell"/>
</dbReference>
<keyword evidence="14" id="KW-1185">Reference proteome</keyword>
<feature type="binding site" evidence="10">
    <location>
        <position position="236"/>
    </location>
    <ligand>
        <name>Fe cation</name>
        <dbReference type="ChEBI" id="CHEBI:24875"/>
        <label>2</label>
    </ligand>
</feature>
<dbReference type="GO" id="GO:0019135">
    <property type="term" value="F:deoxyhypusine monooxygenase activity"/>
    <property type="evidence" value="ECO:0007669"/>
    <property type="project" value="UniProtKB-UniRule"/>
</dbReference>
<feature type="binding site" evidence="10">
    <location>
        <position position="269"/>
    </location>
    <ligand>
        <name>Fe cation</name>
        <dbReference type="ChEBI" id="CHEBI:24875"/>
        <label>2</label>
    </ligand>
</feature>
<comment type="pathway">
    <text evidence="2 10">Protein modification; eIF5A hypusination.</text>
</comment>
<feature type="repeat" description="HEAT" evidence="11">
    <location>
        <begin position="75"/>
        <end position="115"/>
    </location>
</feature>
<dbReference type="HOGENOM" id="CLU_053974_0_0_1"/>
<dbReference type="PANTHER" id="PTHR12697:SF5">
    <property type="entry name" value="DEOXYHYPUSINE HYDROXYLASE"/>
    <property type="match status" value="1"/>
</dbReference>
<keyword evidence="5 10" id="KW-0560">Oxidoreductase</keyword>
<evidence type="ECO:0000256" key="2">
    <source>
        <dbReference type="ARBA" id="ARBA00005041"/>
    </source>
</evidence>
<dbReference type="FunCoup" id="A0A067QG74">
    <property type="interactions" value="376"/>
</dbReference>
<dbReference type="SMART" id="SM00567">
    <property type="entry name" value="EZ_HEAT"/>
    <property type="match status" value="6"/>
</dbReference>
<dbReference type="HAMAP" id="MF_03101">
    <property type="entry name" value="Deoxyhypusine_hydroxylase"/>
    <property type="match status" value="1"/>
</dbReference>
<dbReference type="InterPro" id="IPR021133">
    <property type="entry name" value="HEAT_type_2"/>
</dbReference>
<dbReference type="PROSITE" id="PS50176">
    <property type="entry name" value="ARM_REPEAT"/>
    <property type="match status" value="1"/>
</dbReference>
<comment type="subcellular location">
    <subcellularLocation>
        <location evidence="10">Cytoplasm</location>
    </subcellularLocation>
    <subcellularLocation>
        <location evidence="10">Nucleus</location>
    </subcellularLocation>
</comment>
<sequence length="338" mass="37058">MVAEIDHTTLHALEAALLNSSGNVPLHNRFRALFTLKALKNEDAVRIISKGFEDDSALLKHELAYCLGQMKQTCALPVLESVLSNKDEDPMVRHEAAEAMGAISSTASIPILKQYLDDPNRSVRETCEIALDKIEWDNSKEGQEFEKVSQNVEQQIYTSTDPAPPSSGLLSGRPAAGNLSESTITITKLRSTLLDAKLPLFERYRAMFALRNIGTPAAVDALAAGFSDDSALFKHEIAFVFGQLLSTHSVPSLVQVLQNPQESEMVRHEAAEALGGIATPEVLPHLKEWMNRKDAPRVVRESCQVAIDMWEYENSNQFQYADGLEKSPVSVSPAAAAT</sequence>
<reference evidence="14" key="1">
    <citation type="journal article" date="2014" name="Proc. Natl. Acad. Sci. U.S.A.">
        <title>Extensive sampling of basidiomycete genomes demonstrates inadequacy of the white-rot/brown-rot paradigm for wood decay fungi.</title>
        <authorList>
            <person name="Riley R."/>
            <person name="Salamov A.A."/>
            <person name="Brown D.W."/>
            <person name="Nagy L.G."/>
            <person name="Floudas D."/>
            <person name="Held B.W."/>
            <person name="Levasseur A."/>
            <person name="Lombard V."/>
            <person name="Morin E."/>
            <person name="Otillar R."/>
            <person name="Lindquist E.A."/>
            <person name="Sun H."/>
            <person name="LaButti K.M."/>
            <person name="Schmutz J."/>
            <person name="Jabbour D."/>
            <person name="Luo H."/>
            <person name="Baker S.E."/>
            <person name="Pisabarro A.G."/>
            <person name="Walton J.D."/>
            <person name="Blanchette R.A."/>
            <person name="Henrissat B."/>
            <person name="Martin F."/>
            <person name="Cullen D."/>
            <person name="Hibbett D.S."/>
            <person name="Grigoriev I.V."/>
        </authorList>
    </citation>
    <scope>NUCLEOTIDE SEQUENCE [LARGE SCALE GENOMIC DNA]</scope>
    <source>
        <strain evidence="14">MUCL 33604</strain>
    </source>
</reference>
<dbReference type="GO" id="GO:0046872">
    <property type="term" value="F:metal ion binding"/>
    <property type="evidence" value="ECO:0007669"/>
    <property type="project" value="UniProtKB-KW"/>
</dbReference>
<feature type="binding site" evidence="10">
    <location>
        <position position="94"/>
    </location>
    <ligand>
        <name>Fe cation</name>
        <dbReference type="ChEBI" id="CHEBI:24875"/>
        <label>1</label>
    </ligand>
</feature>
<feature type="binding site" evidence="10">
    <location>
        <position position="95"/>
    </location>
    <ligand>
        <name>Fe cation</name>
        <dbReference type="ChEBI" id="CHEBI:24875"/>
        <label>1</label>
    </ligand>
</feature>
<dbReference type="PROSITE" id="PS50077">
    <property type="entry name" value="HEAT_REPEAT"/>
    <property type="match status" value="1"/>
</dbReference>
<dbReference type="InterPro" id="IPR004155">
    <property type="entry name" value="PBS_lyase_HEAT"/>
</dbReference>
<dbReference type="STRING" id="933084.A0A067QG74"/>
<keyword evidence="10" id="KW-0539">Nucleus</keyword>
<evidence type="ECO:0000256" key="11">
    <source>
        <dbReference type="PROSITE-ProRule" id="PRU00103"/>
    </source>
</evidence>
<comment type="catalytic activity">
    <reaction evidence="1 10">
        <text>[eIF5A protein]-deoxyhypusine + AH2 + O2 = [eIF5A protein]-hypusine + A + H2O</text>
        <dbReference type="Rhea" id="RHEA:14101"/>
        <dbReference type="Rhea" id="RHEA-COMP:10144"/>
        <dbReference type="Rhea" id="RHEA-COMP:12592"/>
        <dbReference type="ChEBI" id="CHEBI:13193"/>
        <dbReference type="ChEBI" id="CHEBI:15377"/>
        <dbReference type="ChEBI" id="CHEBI:15379"/>
        <dbReference type="ChEBI" id="CHEBI:17499"/>
        <dbReference type="ChEBI" id="CHEBI:82657"/>
        <dbReference type="ChEBI" id="CHEBI:91175"/>
        <dbReference type="EC" id="1.14.99.29"/>
    </reaction>
</comment>
<evidence type="ECO:0000256" key="5">
    <source>
        <dbReference type="ARBA" id="ARBA00023002"/>
    </source>
</evidence>
<name>A0A067QG74_9AGAM</name>
<evidence type="ECO:0000256" key="3">
    <source>
        <dbReference type="ARBA" id="ARBA00022723"/>
    </source>
</evidence>
<dbReference type="EMBL" id="KL197711">
    <property type="protein sequence ID" value="KDQ62497.1"/>
    <property type="molecule type" value="Genomic_DNA"/>
</dbReference>
<keyword evidence="7 10" id="KW-0503">Monooxygenase</keyword>
<evidence type="ECO:0000256" key="8">
    <source>
        <dbReference type="ARBA" id="ARBA00023256"/>
    </source>
</evidence>
<evidence type="ECO:0000256" key="12">
    <source>
        <dbReference type="PROSITE-ProRule" id="PRU00259"/>
    </source>
</evidence>
<feature type="binding site" evidence="10">
    <location>
        <position position="235"/>
    </location>
    <ligand>
        <name>Fe cation</name>
        <dbReference type="ChEBI" id="CHEBI:24875"/>
        <label>2</label>
    </ligand>
</feature>
<dbReference type="Proteomes" id="UP000027265">
    <property type="component" value="Unassembled WGS sequence"/>
</dbReference>
<proteinExistence type="inferred from homology"/>
<accession>A0A067QG74</accession>
<dbReference type="InParanoid" id="A0A067QG74"/>
<gene>
    <name evidence="10" type="primary">LIA1</name>
    <name evidence="13" type="ORF">JAAARDRAFT_30394</name>
</gene>
<protein>
    <recommendedName>
        <fullName evidence="10">Deoxyhypusine hydroxylase</fullName>
        <shortName evidence="10">DOHH</shortName>
        <ecNumber evidence="10">1.14.99.29</ecNumber>
    </recommendedName>
    <alternativeName>
        <fullName evidence="10">Deoxyhypusine dioxygenase</fullName>
    </alternativeName>
    <alternativeName>
        <fullName evidence="10">Deoxyhypusine monooxygenase</fullName>
    </alternativeName>
</protein>
<keyword evidence="10" id="KW-0963">Cytoplasm</keyword>
<dbReference type="PANTHER" id="PTHR12697">
    <property type="entry name" value="PBS LYASE HEAT-LIKE PROTEIN"/>
    <property type="match status" value="1"/>
</dbReference>
<dbReference type="Pfam" id="PF13646">
    <property type="entry name" value="HEAT_2"/>
    <property type="match status" value="2"/>
</dbReference>
<dbReference type="GO" id="GO:0005634">
    <property type="term" value="C:nucleus"/>
    <property type="evidence" value="ECO:0007669"/>
    <property type="project" value="UniProtKB-SubCell"/>
</dbReference>
<comment type="cofactor">
    <cofactor evidence="10">
        <name>Fe(2+)</name>
        <dbReference type="ChEBI" id="CHEBI:29033"/>
    </cofactor>
    <text evidence="10">Binds 2 Fe(2+) ions per subunit.</text>
</comment>
<feature type="binding site" evidence="10">
    <location>
        <position position="268"/>
    </location>
    <ligand>
        <name>Fe cation</name>
        <dbReference type="ChEBI" id="CHEBI:24875"/>
        <label>2</label>
    </ligand>
</feature>
<dbReference type="OrthoDB" id="421002at2759"/>
<evidence type="ECO:0000256" key="7">
    <source>
        <dbReference type="ARBA" id="ARBA00023033"/>
    </source>
</evidence>
<evidence type="ECO:0000313" key="14">
    <source>
        <dbReference type="Proteomes" id="UP000027265"/>
    </source>
</evidence>
<comment type="similarity">
    <text evidence="10">Belongs to the deoxyhypusine hydroxylase family.</text>
</comment>
<dbReference type="UniPathway" id="UPA00354"/>
<feature type="repeat" description="ARM" evidence="12">
    <location>
        <begin position="248"/>
        <end position="278"/>
    </location>
</feature>
<dbReference type="InterPro" id="IPR000225">
    <property type="entry name" value="Armadillo"/>
</dbReference>
<keyword evidence="8 10" id="KW-0386">Hypusine biosynthesis</keyword>
<comment type="function">
    <text evidence="9">Catalyzes the hydroxylation of the N(6)-(4-aminobutyl)-L-lysine intermediate produced by deoxyhypusine synthase/DHPS on a critical lysine of the eukaryotic translation initiation factor 5A/eIF-5A. This is the second step of the post-translational modification of that lysine into an unusual amino acid residue named hypusine. Hypusination is unique to mature eIF-5A factor and is essential for its function.</text>
</comment>
<dbReference type="InterPro" id="IPR027517">
    <property type="entry name" value="Deoxyhypusine_hydroxylase"/>
</dbReference>
<organism evidence="13 14">
    <name type="scientific">Jaapia argillacea MUCL 33604</name>
    <dbReference type="NCBI Taxonomy" id="933084"/>
    <lineage>
        <taxon>Eukaryota</taxon>
        <taxon>Fungi</taxon>
        <taxon>Dikarya</taxon>
        <taxon>Basidiomycota</taxon>
        <taxon>Agaricomycotina</taxon>
        <taxon>Agaricomycetes</taxon>
        <taxon>Agaricomycetidae</taxon>
        <taxon>Jaapiales</taxon>
        <taxon>Jaapiaceae</taxon>
        <taxon>Jaapia</taxon>
    </lineage>
</organism>
<dbReference type="EC" id="1.14.99.29" evidence="10"/>
<evidence type="ECO:0000313" key="13">
    <source>
        <dbReference type="EMBL" id="KDQ62497.1"/>
    </source>
</evidence>
<dbReference type="InterPro" id="IPR011989">
    <property type="entry name" value="ARM-like"/>
</dbReference>
<dbReference type="InterPro" id="IPR016024">
    <property type="entry name" value="ARM-type_fold"/>
</dbReference>
<evidence type="ECO:0000256" key="10">
    <source>
        <dbReference type="HAMAP-Rule" id="MF_03101"/>
    </source>
</evidence>
<dbReference type="Gene3D" id="1.25.10.10">
    <property type="entry name" value="Leucine-rich Repeat Variant"/>
    <property type="match status" value="2"/>
</dbReference>
<comment type="function">
    <text evidence="10">Catalyzes the hydroxylation of the N(6)-(4-aminobutyl)-L-lysine intermediate to form hypusine, an essential post-translational modification only found in mature eIF-5A factor.</text>
</comment>
<keyword evidence="4" id="KW-0677">Repeat</keyword>
<feature type="binding site" evidence="10">
    <location>
        <position position="61"/>
    </location>
    <ligand>
        <name>Fe cation</name>
        <dbReference type="ChEBI" id="CHEBI:24875"/>
        <label>1</label>
    </ligand>
</feature>
<evidence type="ECO:0000256" key="6">
    <source>
        <dbReference type="ARBA" id="ARBA00023004"/>
    </source>
</evidence>
<keyword evidence="6 10" id="KW-0408">Iron</keyword>
<evidence type="ECO:0000256" key="1">
    <source>
        <dbReference type="ARBA" id="ARBA00000068"/>
    </source>
</evidence>
<dbReference type="AlphaFoldDB" id="A0A067QG74"/>
<evidence type="ECO:0000256" key="4">
    <source>
        <dbReference type="ARBA" id="ARBA00022737"/>
    </source>
</evidence>